<keyword evidence="3 7" id="KW-0540">Nuclease</keyword>
<evidence type="ECO:0000313" key="9">
    <source>
        <dbReference type="EMBL" id="SHN59298.1"/>
    </source>
</evidence>
<protein>
    <recommendedName>
        <fullName evidence="7 8">Ribonuclease P protein component</fullName>
        <shortName evidence="7">RNase P protein</shortName>
        <shortName evidence="7">RNaseP protein</shortName>
        <ecNumber evidence="7 8">3.1.26.5</ecNumber>
    </recommendedName>
    <alternativeName>
        <fullName evidence="7">Protein C5</fullName>
    </alternativeName>
</protein>
<keyword evidence="6 7" id="KW-0694">RNA-binding</keyword>
<dbReference type="RefSeq" id="WP_072759197.1">
    <property type="nucleotide sequence ID" value="NZ_FRDJ01000004.1"/>
</dbReference>
<dbReference type="PANTHER" id="PTHR33992">
    <property type="entry name" value="RIBONUCLEASE P PROTEIN COMPONENT"/>
    <property type="match status" value="1"/>
</dbReference>
<dbReference type="EMBL" id="FRDJ01000004">
    <property type="protein sequence ID" value="SHN59298.1"/>
    <property type="molecule type" value="Genomic_DNA"/>
</dbReference>
<dbReference type="InterPro" id="IPR014721">
    <property type="entry name" value="Ribsml_uS5_D2-typ_fold_subgr"/>
</dbReference>
<dbReference type="InterPro" id="IPR020539">
    <property type="entry name" value="RNase_P_CS"/>
</dbReference>
<dbReference type="GO" id="GO:0030677">
    <property type="term" value="C:ribonuclease P complex"/>
    <property type="evidence" value="ECO:0007669"/>
    <property type="project" value="TreeGrafter"/>
</dbReference>
<dbReference type="InterPro" id="IPR020568">
    <property type="entry name" value="Ribosomal_Su5_D2-typ_SF"/>
</dbReference>
<dbReference type="GO" id="GO:0042781">
    <property type="term" value="F:3'-tRNA processing endoribonuclease activity"/>
    <property type="evidence" value="ECO:0007669"/>
    <property type="project" value="TreeGrafter"/>
</dbReference>
<dbReference type="STRING" id="1121883.SAMN02745226_01044"/>
<evidence type="ECO:0000256" key="5">
    <source>
        <dbReference type="ARBA" id="ARBA00022801"/>
    </source>
</evidence>
<dbReference type="InterPro" id="IPR000100">
    <property type="entry name" value="RNase_P"/>
</dbReference>
<evidence type="ECO:0000256" key="6">
    <source>
        <dbReference type="ARBA" id="ARBA00022884"/>
    </source>
</evidence>
<comment type="subunit">
    <text evidence="7">Consists of a catalytic RNA component (M1 or rnpB) and a protein subunit.</text>
</comment>
<dbReference type="GO" id="GO:0001682">
    <property type="term" value="P:tRNA 5'-leader removal"/>
    <property type="evidence" value="ECO:0007669"/>
    <property type="project" value="UniProtKB-UniRule"/>
</dbReference>
<keyword evidence="5 7" id="KW-0378">Hydrolase</keyword>
<dbReference type="GO" id="GO:0000049">
    <property type="term" value="F:tRNA binding"/>
    <property type="evidence" value="ECO:0007669"/>
    <property type="project" value="UniProtKB-UniRule"/>
</dbReference>
<dbReference type="OrthoDB" id="9810867at2"/>
<evidence type="ECO:0000256" key="7">
    <source>
        <dbReference type="HAMAP-Rule" id="MF_00227"/>
    </source>
</evidence>
<evidence type="ECO:0000256" key="2">
    <source>
        <dbReference type="ARBA" id="ARBA00022694"/>
    </source>
</evidence>
<reference evidence="10" key="1">
    <citation type="submission" date="2016-12" db="EMBL/GenBank/DDBJ databases">
        <authorList>
            <person name="Varghese N."/>
            <person name="Submissions S."/>
        </authorList>
    </citation>
    <scope>NUCLEOTIDE SEQUENCE [LARGE SCALE GENOMIC DNA]</scope>
    <source>
        <strain evidence="10">DSM 13020</strain>
    </source>
</reference>
<keyword evidence="2 7" id="KW-0819">tRNA processing</keyword>
<dbReference type="NCBIfam" id="TIGR00188">
    <property type="entry name" value="rnpA"/>
    <property type="match status" value="1"/>
</dbReference>
<evidence type="ECO:0000256" key="4">
    <source>
        <dbReference type="ARBA" id="ARBA00022759"/>
    </source>
</evidence>
<evidence type="ECO:0000256" key="8">
    <source>
        <dbReference type="NCBIfam" id="TIGR00188"/>
    </source>
</evidence>
<keyword evidence="4 7" id="KW-0255">Endonuclease</keyword>
<name>A0A1M7SLL2_FERGO</name>
<dbReference type="Proteomes" id="UP000184207">
    <property type="component" value="Unassembled WGS sequence"/>
</dbReference>
<evidence type="ECO:0000256" key="3">
    <source>
        <dbReference type="ARBA" id="ARBA00022722"/>
    </source>
</evidence>
<dbReference type="Gene3D" id="3.30.230.10">
    <property type="match status" value="1"/>
</dbReference>
<organism evidence="9 10">
    <name type="scientific">Fervidobacterium gondwanense DSM 13020</name>
    <dbReference type="NCBI Taxonomy" id="1121883"/>
    <lineage>
        <taxon>Bacteria</taxon>
        <taxon>Thermotogati</taxon>
        <taxon>Thermotogota</taxon>
        <taxon>Thermotogae</taxon>
        <taxon>Thermotogales</taxon>
        <taxon>Fervidobacteriaceae</taxon>
        <taxon>Fervidobacterium</taxon>
    </lineage>
</organism>
<dbReference type="EC" id="3.1.26.5" evidence="7 8"/>
<evidence type="ECO:0000256" key="1">
    <source>
        <dbReference type="ARBA" id="ARBA00002663"/>
    </source>
</evidence>
<comment type="function">
    <text evidence="1 7">RNaseP catalyzes the removal of the 5'-leader sequence from pre-tRNA to produce the mature 5'-terminus. It can also cleave other RNA substrates such as 4.5S RNA. The protein component plays an auxiliary but essential role in vivo by binding to the 5'-leader sequence and broadening the substrate specificity of the ribozyme.</text>
</comment>
<dbReference type="PANTHER" id="PTHR33992:SF1">
    <property type="entry name" value="RIBONUCLEASE P PROTEIN COMPONENT"/>
    <property type="match status" value="1"/>
</dbReference>
<dbReference type="SUPFAM" id="SSF54211">
    <property type="entry name" value="Ribosomal protein S5 domain 2-like"/>
    <property type="match status" value="1"/>
</dbReference>
<dbReference type="PROSITE" id="PS00648">
    <property type="entry name" value="RIBONUCLEASE_P"/>
    <property type="match status" value="1"/>
</dbReference>
<comment type="similarity">
    <text evidence="7">Belongs to the RnpA family.</text>
</comment>
<dbReference type="HAMAP" id="MF_00227">
    <property type="entry name" value="RNase_P"/>
    <property type="match status" value="1"/>
</dbReference>
<evidence type="ECO:0000313" key="10">
    <source>
        <dbReference type="Proteomes" id="UP000184207"/>
    </source>
</evidence>
<dbReference type="Pfam" id="PF00825">
    <property type="entry name" value="Ribonuclease_P"/>
    <property type="match status" value="1"/>
</dbReference>
<sequence length="134" mass="16025">MEISSLRSKRINIFRKRERLRLRRDISLLFKSGSAVQNEDFVILYRKNGLDYSRIAISVRKKFGKANRRNKLRRWVRECFRLNKDSIPAGYDFLIIARKSLSEKFEKSNYWTVCKTLLNNFERLINEESNIGSD</sequence>
<comment type="catalytic activity">
    <reaction evidence="7">
        <text>Endonucleolytic cleavage of RNA, removing 5'-extranucleotides from tRNA precursor.</text>
        <dbReference type="EC" id="3.1.26.5"/>
    </reaction>
</comment>
<dbReference type="AlphaFoldDB" id="A0A1M7SLL2"/>
<accession>A0A1M7SLL2</accession>
<dbReference type="GO" id="GO:0004526">
    <property type="term" value="F:ribonuclease P activity"/>
    <property type="evidence" value="ECO:0007669"/>
    <property type="project" value="UniProtKB-UniRule"/>
</dbReference>
<gene>
    <name evidence="7" type="primary">rnpA</name>
    <name evidence="9" type="ORF">SAMN02745226_01044</name>
</gene>
<proteinExistence type="inferred from homology"/>
<keyword evidence="10" id="KW-1185">Reference proteome</keyword>